<accession>A0ABW1UYK0</accession>
<feature type="compositionally biased region" description="Basic and acidic residues" evidence="1">
    <location>
        <begin position="66"/>
        <end position="80"/>
    </location>
</feature>
<evidence type="ECO:0000256" key="1">
    <source>
        <dbReference type="SAM" id="MobiDB-lite"/>
    </source>
</evidence>
<evidence type="ECO:0000259" key="3">
    <source>
        <dbReference type="Pfam" id="PF07553"/>
    </source>
</evidence>
<keyword evidence="2" id="KW-1133">Transmembrane helix</keyword>
<dbReference type="InterPro" id="IPR036388">
    <property type="entry name" value="WH-like_DNA-bd_sf"/>
</dbReference>
<feature type="domain" description="Zinc-ribbon" evidence="4">
    <location>
        <begin position="6"/>
        <end position="27"/>
    </location>
</feature>
<dbReference type="RefSeq" id="WP_164507694.1">
    <property type="nucleotide sequence ID" value="NZ_JBHSSN010000014.1"/>
</dbReference>
<comment type="caution">
    <text evidence="5">The sequence shown here is derived from an EMBL/GenBank/DDBJ whole genome shotgun (WGS) entry which is preliminary data.</text>
</comment>
<organism evidence="5 6">
    <name type="scientific">Companilactobacillus baiquanensis</name>
    <dbReference type="NCBI Taxonomy" id="2486005"/>
    <lineage>
        <taxon>Bacteria</taxon>
        <taxon>Bacillati</taxon>
        <taxon>Bacillota</taxon>
        <taxon>Bacilli</taxon>
        <taxon>Lactobacillales</taxon>
        <taxon>Lactobacillaceae</taxon>
        <taxon>Companilactobacillus</taxon>
    </lineage>
</organism>
<feature type="compositionally biased region" description="Polar residues" evidence="1">
    <location>
        <begin position="359"/>
        <end position="369"/>
    </location>
</feature>
<protein>
    <submittedName>
        <fullName evidence="5">Ltp family lipoprotein</fullName>
    </submittedName>
</protein>
<sequence length="381" mass="42546">MPKYKFCIKCGKKLVLEAEFCPYCGTKQPKINESDKEYSNNIDNHKETVDDSTINILDKKNKSIQQEKLKSTKENYEDIRTNPSKSNIQNYPKPTDEQSNIDQIKNKEIKNSQQRSNRSSSNNTNQSNRNKWLVIISCLVVLFAIIFGIASCNKDSTEPPKLELNATSVKITGNNTTGKVSGKTSPNTKVVAKDVDDISDDINVKSDKNGKFTLTKMDDDTTYKVQAKNEYGKSQIKKVKVGDISDDDDSWDSSDDDSYSDEDSSDEDSSDEDSSDSSEKVSSEYKAALRSAKDYSDTMHMSKSGLYDQLTSDAGEGFPADAAQYAIDNVKADWNKNALETAKTYRDDMSMSDNDIYDQLTSTDGEGFTSDQANYAIQNLD</sequence>
<feature type="domain" description="Putative host cell surface-exposed lipoprotein Ltp-like HTH region" evidence="3">
    <location>
        <begin position="333"/>
        <end position="380"/>
    </location>
</feature>
<keyword evidence="2" id="KW-0472">Membrane</keyword>
<dbReference type="EMBL" id="JBHSSN010000014">
    <property type="protein sequence ID" value="MFC6323518.1"/>
    <property type="molecule type" value="Genomic_DNA"/>
</dbReference>
<feature type="transmembrane region" description="Helical" evidence="2">
    <location>
        <begin position="132"/>
        <end position="150"/>
    </location>
</feature>
<gene>
    <name evidence="5" type="ORF">ACFP1F_07195</name>
</gene>
<keyword evidence="5" id="KW-0449">Lipoprotein</keyword>
<evidence type="ECO:0000313" key="6">
    <source>
        <dbReference type="Proteomes" id="UP001596186"/>
    </source>
</evidence>
<dbReference type="InterPro" id="IPR011434">
    <property type="entry name" value="Ltp-like_HTH"/>
</dbReference>
<evidence type="ECO:0000313" key="5">
    <source>
        <dbReference type="EMBL" id="MFC6323518.1"/>
    </source>
</evidence>
<dbReference type="Gene3D" id="1.10.10.10">
    <property type="entry name" value="Winged helix-like DNA-binding domain superfamily/Winged helix DNA-binding domain"/>
    <property type="match status" value="2"/>
</dbReference>
<name>A0ABW1UYK0_9LACO</name>
<evidence type="ECO:0000256" key="2">
    <source>
        <dbReference type="SAM" id="Phobius"/>
    </source>
</evidence>
<feature type="region of interest" description="Disordered" evidence="1">
    <location>
        <begin position="243"/>
        <end position="286"/>
    </location>
</feature>
<evidence type="ECO:0000259" key="4">
    <source>
        <dbReference type="Pfam" id="PF13240"/>
    </source>
</evidence>
<dbReference type="Proteomes" id="UP001596186">
    <property type="component" value="Unassembled WGS sequence"/>
</dbReference>
<keyword evidence="2" id="KW-0812">Transmembrane</keyword>
<dbReference type="InterPro" id="IPR026870">
    <property type="entry name" value="Zinc_ribbon_dom"/>
</dbReference>
<feature type="region of interest" description="Disordered" evidence="1">
    <location>
        <begin position="346"/>
        <end position="369"/>
    </location>
</feature>
<proteinExistence type="predicted"/>
<keyword evidence="6" id="KW-1185">Reference proteome</keyword>
<feature type="region of interest" description="Disordered" evidence="1">
    <location>
        <begin position="66"/>
        <end position="102"/>
    </location>
</feature>
<dbReference type="Pfam" id="PF07553">
    <property type="entry name" value="Lipoprotein_Ltp"/>
    <property type="match status" value="2"/>
</dbReference>
<dbReference type="Pfam" id="PF13240">
    <property type="entry name" value="Zn_Ribbon_1"/>
    <property type="match status" value="1"/>
</dbReference>
<feature type="domain" description="Putative host cell surface-exposed lipoprotein Ltp-like HTH region" evidence="3">
    <location>
        <begin position="284"/>
        <end position="330"/>
    </location>
</feature>
<feature type="compositionally biased region" description="Polar residues" evidence="1">
    <location>
        <begin position="81"/>
        <end position="102"/>
    </location>
</feature>
<feature type="compositionally biased region" description="Acidic residues" evidence="1">
    <location>
        <begin position="244"/>
        <end position="276"/>
    </location>
</feature>
<reference evidence="6" key="1">
    <citation type="journal article" date="2019" name="Int. J. Syst. Evol. Microbiol.">
        <title>The Global Catalogue of Microorganisms (GCM) 10K type strain sequencing project: providing services to taxonomists for standard genome sequencing and annotation.</title>
        <authorList>
            <consortium name="The Broad Institute Genomics Platform"/>
            <consortium name="The Broad Institute Genome Sequencing Center for Infectious Disease"/>
            <person name="Wu L."/>
            <person name="Ma J."/>
        </authorList>
    </citation>
    <scope>NUCLEOTIDE SEQUENCE [LARGE SCALE GENOMIC DNA]</scope>
    <source>
        <strain evidence="6">CCM 8895</strain>
    </source>
</reference>